<dbReference type="EMBL" id="FLUV01001055">
    <property type="protein sequence ID" value="SBW22366.1"/>
    <property type="molecule type" value="Genomic_DNA"/>
</dbReference>
<evidence type="ECO:0000313" key="7">
    <source>
        <dbReference type="Proteomes" id="UP000199013"/>
    </source>
</evidence>
<evidence type="ECO:0000256" key="1">
    <source>
        <dbReference type="ARBA" id="ARBA00004196"/>
    </source>
</evidence>
<evidence type="ECO:0000313" key="6">
    <source>
        <dbReference type="EMBL" id="SBW22366.1"/>
    </source>
</evidence>
<protein>
    <recommendedName>
        <fullName evidence="5">Periplasmic binding protein domain-containing protein</fullName>
    </recommendedName>
</protein>
<dbReference type="AlphaFoldDB" id="A0A1C3NXT3"/>
<keyword evidence="3 4" id="KW-0732">Signal</keyword>
<accession>A0A1C3NXT3</accession>
<feature type="domain" description="Periplasmic binding protein" evidence="5">
    <location>
        <begin position="60"/>
        <end position="308"/>
    </location>
</feature>
<dbReference type="GO" id="GO:0030313">
    <property type="term" value="C:cell envelope"/>
    <property type="evidence" value="ECO:0007669"/>
    <property type="project" value="UniProtKB-SubCell"/>
</dbReference>
<dbReference type="PANTHER" id="PTHR46847">
    <property type="entry name" value="D-ALLOSE-BINDING PERIPLASMIC PROTEIN-RELATED"/>
    <property type="match status" value="1"/>
</dbReference>
<dbReference type="Pfam" id="PF13407">
    <property type="entry name" value="Peripla_BP_4"/>
    <property type="match status" value="1"/>
</dbReference>
<evidence type="ECO:0000256" key="4">
    <source>
        <dbReference type="SAM" id="SignalP"/>
    </source>
</evidence>
<dbReference type="CDD" id="cd01536">
    <property type="entry name" value="PBP1_ABC_sugar_binding-like"/>
    <property type="match status" value="1"/>
</dbReference>
<comment type="similarity">
    <text evidence="2">Belongs to the bacterial solute-binding protein 2 family.</text>
</comment>
<sequence length="337" mass="35069">MRSTLGFSLSCRRARAAIAALMVMVAGLGMSACSSGEAANGQANSGHKQLILGFMAFACSSSTFSDDLCDGFQNGAKSLPGGWDFQLKTGIDFSDTNAYNALIRNGLQLKPAGIVVLPTGPVAQLTVLQEACDKGVKVVVIDQPIPDLKCASSFVAADNRKLGEELGEWLVNHPTGSKKVGIITMPPGQFVMNDDRVAGFKAAIERAGYDIVATSTTTGTLDDARNVATNLLTAHPEVGVIMASFEGLAMGALKAVGDKDIAIVTVDGSVDFVKNIATGHVSADVAQDPYGMTGTAIRTVHSAAAGQKVDPRIVPDSRIVDAANVEHYIARGGMRGK</sequence>
<dbReference type="Gene3D" id="3.40.50.2300">
    <property type="match status" value="2"/>
</dbReference>
<dbReference type="GO" id="GO:0030246">
    <property type="term" value="F:carbohydrate binding"/>
    <property type="evidence" value="ECO:0007669"/>
    <property type="project" value="UniProtKB-ARBA"/>
</dbReference>
<name>A0A1C3NXT3_9ACTN</name>
<dbReference type="InterPro" id="IPR028082">
    <property type="entry name" value="Peripla_BP_I"/>
</dbReference>
<gene>
    <name evidence="6" type="ORF">FDG2_2523</name>
</gene>
<reference evidence="7" key="1">
    <citation type="submission" date="2016-02" db="EMBL/GenBank/DDBJ databases">
        <authorList>
            <person name="Wibberg D."/>
        </authorList>
    </citation>
    <scope>NUCLEOTIDE SEQUENCE [LARGE SCALE GENOMIC DNA]</scope>
</reference>
<evidence type="ECO:0000256" key="3">
    <source>
        <dbReference type="ARBA" id="ARBA00022729"/>
    </source>
</evidence>
<evidence type="ECO:0000259" key="5">
    <source>
        <dbReference type="Pfam" id="PF13407"/>
    </source>
</evidence>
<dbReference type="SUPFAM" id="SSF53822">
    <property type="entry name" value="Periplasmic binding protein-like I"/>
    <property type="match status" value="1"/>
</dbReference>
<dbReference type="Proteomes" id="UP000199013">
    <property type="component" value="Unassembled WGS sequence"/>
</dbReference>
<dbReference type="PROSITE" id="PS51257">
    <property type="entry name" value="PROKAR_LIPOPROTEIN"/>
    <property type="match status" value="1"/>
</dbReference>
<dbReference type="PANTHER" id="PTHR46847:SF1">
    <property type="entry name" value="D-ALLOSE-BINDING PERIPLASMIC PROTEIN-RELATED"/>
    <property type="match status" value="1"/>
</dbReference>
<comment type="subcellular location">
    <subcellularLocation>
        <location evidence="1">Cell envelope</location>
    </subcellularLocation>
</comment>
<feature type="chain" id="PRO_5008679529" description="Periplasmic binding protein domain-containing protein" evidence="4">
    <location>
        <begin position="39"/>
        <end position="337"/>
    </location>
</feature>
<feature type="signal peptide" evidence="4">
    <location>
        <begin position="1"/>
        <end position="38"/>
    </location>
</feature>
<organism evidence="6 7">
    <name type="scientific">Candidatus Protofrankia californiensis</name>
    <dbReference type="NCBI Taxonomy" id="1839754"/>
    <lineage>
        <taxon>Bacteria</taxon>
        <taxon>Bacillati</taxon>
        <taxon>Actinomycetota</taxon>
        <taxon>Actinomycetes</taxon>
        <taxon>Frankiales</taxon>
        <taxon>Frankiaceae</taxon>
        <taxon>Protofrankia</taxon>
    </lineage>
</organism>
<proteinExistence type="inferred from homology"/>
<keyword evidence="7" id="KW-1185">Reference proteome</keyword>
<evidence type="ECO:0000256" key="2">
    <source>
        <dbReference type="ARBA" id="ARBA00007639"/>
    </source>
</evidence>
<dbReference type="InterPro" id="IPR025997">
    <property type="entry name" value="SBP_2_dom"/>
</dbReference>